<feature type="compositionally biased region" description="Basic residues" evidence="1">
    <location>
        <begin position="305"/>
        <end position="316"/>
    </location>
</feature>
<protein>
    <submittedName>
        <fullName evidence="2">Uncharacterized protein</fullName>
    </submittedName>
</protein>
<evidence type="ECO:0000313" key="3">
    <source>
        <dbReference type="Proteomes" id="UP001162164"/>
    </source>
</evidence>
<feature type="compositionally biased region" description="Basic residues" evidence="1">
    <location>
        <begin position="236"/>
        <end position="246"/>
    </location>
</feature>
<dbReference type="Proteomes" id="UP001162164">
    <property type="component" value="Unassembled WGS sequence"/>
</dbReference>
<feature type="compositionally biased region" description="Basic and acidic residues" evidence="1">
    <location>
        <begin position="116"/>
        <end position="139"/>
    </location>
</feature>
<comment type="caution">
    <text evidence="2">The sequence shown here is derived from an EMBL/GenBank/DDBJ whole genome shotgun (WGS) entry which is preliminary data.</text>
</comment>
<proteinExistence type="predicted"/>
<reference evidence="2" key="1">
    <citation type="journal article" date="2023" name="Insect Mol. Biol.">
        <title>Genome sequencing provides insights into the evolution of gene families encoding plant cell wall-degrading enzymes in longhorned beetles.</title>
        <authorList>
            <person name="Shin N.R."/>
            <person name="Okamura Y."/>
            <person name="Kirsch R."/>
            <person name="Pauchet Y."/>
        </authorList>
    </citation>
    <scope>NUCLEOTIDE SEQUENCE</scope>
    <source>
        <strain evidence="2">MMC_N1</strain>
    </source>
</reference>
<sequence length="325" mass="36919">MTFDVTVTTVSAAAQCAEKVQGVEKPLQTGNRPSLRKNRGDNRDDEEGLHQNQTGTPQSPSNDNADNENIQTVNDNAQADMGPQENKLEAENQAIAKEQSVQSEVNFESEYVQESAEAKNQESESSDPKSSEKHRDLHLGIRIIKTQKKDHLKERRSTTEDSGKEIEDQEEKTPEKDYSKRRNIDEQSQVHDQASNEEKIGDVEEYSRQSSEDQEKEKKERLSSISEDRQPDGKEKIKKPLKKIKLIRTVSNLTDDGHDEKSRPSTNQKTSDMAKVGLAGQTELVVLQNRHRCHKNCLSRSPVSNRRRSPLWRRLPRKGESPKLS</sequence>
<feature type="region of interest" description="Disordered" evidence="1">
    <location>
        <begin position="21"/>
        <end position="273"/>
    </location>
</feature>
<feature type="compositionally biased region" description="Polar residues" evidence="1">
    <location>
        <begin position="50"/>
        <end position="77"/>
    </location>
</feature>
<keyword evidence="3" id="KW-1185">Reference proteome</keyword>
<dbReference type="EMBL" id="JAPWTJ010000392">
    <property type="protein sequence ID" value="KAJ8978909.1"/>
    <property type="molecule type" value="Genomic_DNA"/>
</dbReference>
<accession>A0ABQ9JMT3</accession>
<feature type="compositionally biased region" description="Basic and acidic residues" evidence="1">
    <location>
        <begin position="147"/>
        <end position="235"/>
    </location>
</feature>
<organism evidence="2 3">
    <name type="scientific">Molorchus minor</name>
    <dbReference type="NCBI Taxonomy" id="1323400"/>
    <lineage>
        <taxon>Eukaryota</taxon>
        <taxon>Metazoa</taxon>
        <taxon>Ecdysozoa</taxon>
        <taxon>Arthropoda</taxon>
        <taxon>Hexapoda</taxon>
        <taxon>Insecta</taxon>
        <taxon>Pterygota</taxon>
        <taxon>Neoptera</taxon>
        <taxon>Endopterygota</taxon>
        <taxon>Coleoptera</taxon>
        <taxon>Polyphaga</taxon>
        <taxon>Cucujiformia</taxon>
        <taxon>Chrysomeloidea</taxon>
        <taxon>Cerambycidae</taxon>
        <taxon>Lamiinae</taxon>
        <taxon>Monochamini</taxon>
        <taxon>Molorchus</taxon>
    </lineage>
</organism>
<evidence type="ECO:0000313" key="2">
    <source>
        <dbReference type="EMBL" id="KAJ8978909.1"/>
    </source>
</evidence>
<gene>
    <name evidence="2" type="ORF">NQ317_008888</name>
</gene>
<evidence type="ECO:0000256" key="1">
    <source>
        <dbReference type="SAM" id="MobiDB-lite"/>
    </source>
</evidence>
<name>A0ABQ9JMT3_9CUCU</name>
<feature type="region of interest" description="Disordered" evidence="1">
    <location>
        <begin position="298"/>
        <end position="325"/>
    </location>
</feature>